<dbReference type="EMBL" id="HBIO01020185">
    <property type="protein sequence ID" value="CAE0470689.1"/>
    <property type="molecule type" value="Transcribed_RNA"/>
</dbReference>
<dbReference type="Gene3D" id="2.60.120.650">
    <property type="entry name" value="Cupin"/>
    <property type="match status" value="1"/>
</dbReference>
<sequence>MASCSNVQTLKASNLILSLYEYGFRLPVLSCCYRHQHQHQHQHRHSHSYSTRKISVETLCPKSQNPQEDIANALRPHFEQQTPVLMQTVYSSENCPAMDIAKNHEIDSEDGTNRDNNNNTNWNNLNYLLQKVGEDTPCQVEVGGSYSNGTTERPEITFGDYIHYITMFHEKYGREGECKDTEAEAPLSIDMPTATSNSSPSGEELVYLAQNDLFPPLWDDIQIPDLCKDPSHKVGNGSLYSTMFWFGPRGCVSPLHYDPLDNLLMQFVGRKRVMLYPPAGTGGAQDGGRDGDGNGNGGQWHYAGHGIQQYNTSPIDLNESPDLIVKKYPLFSRAPTVVECILEPGSILYIPSKWWHHVTSKDTCVSVNAWWR</sequence>
<dbReference type="PANTHER" id="PTHR12461">
    <property type="entry name" value="HYPOXIA-INDUCIBLE FACTOR 1 ALPHA INHIBITOR-RELATED"/>
    <property type="match status" value="1"/>
</dbReference>
<organism evidence="3">
    <name type="scientific">Chaetoceros debilis</name>
    <dbReference type="NCBI Taxonomy" id="122233"/>
    <lineage>
        <taxon>Eukaryota</taxon>
        <taxon>Sar</taxon>
        <taxon>Stramenopiles</taxon>
        <taxon>Ochrophyta</taxon>
        <taxon>Bacillariophyta</taxon>
        <taxon>Coscinodiscophyceae</taxon>
        <taxon>Chaetocerotophycidae</taxon>
        <taxon>Chaetocerotales</taxon>
        <taxon>Chaetocerotaceae</taxon>
        <taxon>Chaetoceros</taxon>
    </lineage>
</organism>
<evidence type="ECO:0000259" key="1">
    <source>
        <dbReference type="PROSITE" id="PS51184"/>
    </source>
</evidence>
<accession>A0A6S8WSU5</accession>
<dbReference type="InterPro" id="IPR041667">
    <property type="entry name" value="Cupin_8"/>
</dbReference>
<dbReference type="Pfam" id="PF13621">
    <property type="entry name" value="Cupin_8"/>
    <property type="match status" value="1"/>
</dbReference>
<dbReference type="AlphaFoldDB" id="A0A6S8WSU5"/>
<evidence type="ECO:0000313" key="2">
    <source>
        <dbReference type="EMBL" id="CAE0470689.1"/>
    </source>
</evidence>
<feature type="domain" description="JmjC" evidence="1">
    <location>
        <begin position="212"/>
        <end position="372"/>
    </location>
</feature>
<protein>
    <recommendedName>
        <fullName evidence="1">JmjC domain-containing protein</fullName>
    </recommendedName>
</protein>
<name>A0A6S8WSU5_9STRA</name>
<dbReference type="SUPFAM" id="SSF51197">
    <property type="entry name" value="Clavaminate synthase-like"/>
    <property type="match status" value="1"/>
</dbReference>
<dbReference type="EMBL" id="HBIO01020186">
    <property type="protein sequence ID" value="CAE0470690.1"/>
    <property type="molecule type" value="Transcribed_RNA"/>
</dbReference>
<dbReference type="PROSITE" id="PS51184">
    <property type="entry name" value="JMJC"/>
    <property type="match status" value="1"/>
</dbReference>
<dbReference type="InterPro" id="IPR003347">
    <property type="entry name" value="JmjC_dom"/>
</dbReference>
<dbReference type="PANTHER" id="PTHR12461:SF105">
    <property type="entry name" value="HYPOXIA-INDUCIBLE FACTOR 1-ALPHA INHIBITOR"/>
    <property type="match status" value="1"/>
</dbReference>
<proteinExistence type="predicted"/>
<gene>
    <name evidence="2" type="ORF">CDEB00056_LOCUS15542</name>
    <name evidence="3" type="ORF">CDEB00056_LOCUS15543</name>
</gene>
<dbReference type="SMART" id="SM00558">
    <property type="entry name" value="JmjC"/>
    <property type="match status" value="1"/>
</dbReference>
<reference evidence="3" key="1">
    <citation type="submission" date="2021-01" db="EMBL/GenBank/DDBJ databases">
        <authorList>
            <person name="Corre E."/>
            <person name="Pelletier E."/>
            <person name="Niang G."/>
            <person name="Scheremetjew M."/>
            <person name="Finn R."/>
            <person name="Kale V."/>
            <person name="Holt S."/>
            <person name="Cochrane G."/>
            <person name="Meng A."/>
            <person name="Brown T."/>
            <person name="Cohen L."/>
        </authorList>
    </citation>
    <scope>NUCLEOTIDE SEQUENCE</scope>
    <source>
        <strain evidence="3">MM31A-1</strain>
    </source>
</reference>
<evidence type="ECO:0000313" key="3">
    <source>
        <dbReference type="EMBL" id="CAE0470690.1"/>
    </source>
</evidence>